<dbReference type="OrthoDB" id="3686271at2759"/>
<keyword evidence="1" id="KW-0732">Signal</keyword>
<feature type="chain" id="PRO_5025670978" evidence="1">
    <location>
        <begin position="19"/>
        <end position="250"/>
    </location>
</feature>
<keyword evidence="3" id="KW-1185">Reference proteome</keyword>
<protein>
    <submittedName>
        <fullName evidence="2">Uncharacterized protein</fullName>
    </submittedName>
</protein>
<proteinExistence type="predicted"/>
<gene>
    <name evidence="2" type="ORF">CC80DRAFT_549314</name>
</gene>
<dbReference type="EMBL" id="ML976994">
    <property type="protein sequence ID" value="KAF1955624.1"/>
    <property type="molecule type" value="Genomic_DNA"/>
</dbReference>
<evidence type="ECO:0000313" key="3">
    <source>
        <dbReference type="Proteomes" id="UP000800035"/>
    </source>
</evidence>
<evidence type="ECO:0000256" key="1">
    <source>
        <dbReference type="SAM" id="SignalP"/>
    </source>
</evidence>
<feature type="signal peptide" evidence="1">
    <location>
        <begin position="1"/>
        <end position="18"/>
    </location>
</feature>
<evidence type="ECO:0000313" key="2">
    <source>
        <dbReference type="EMBL" id="KAF1955624.1"/>
    </source>
</evidence>
<accession>A0A6A5TTJ4</accession>
<sequence>MHLSSFLAAAVAITSVQASPFLDLDARSVNALQPRDLSGSKCVDYVYGATNTKLGQVCVSISGGTMTITYPTLPTGGSYTDLHANVQTTPITEDNQGKWPYTLGKGSCKISADRLSATCTVPILDAWRKCNSDLYIGVHASFDLPGKGGNTGWGDGTCISTRPNCPKYFTFTTKCECSVVTTYDPYTTSLVYVITKTVFETLTTSCSTTPAAVTATATCTNPGSAAIETVKGGTTAVAGFTCATPATTPA</sequence>
<name>A0A6A5TTJ4_9PLEO</name>
<reference evidence="2" key="1">
    <citation type="journal article" date="2020" name="Stud. Mycol.">
        <title>101 Dothideomycetes genomes: a test case for predicting lifestyles and emergence of pathogens.</title>
        <authorList>
            <person name="Haridas S."/>
            <person name="Albert R."/>
            <person name="Binder M."/>
            <person name="Bloem J."/>
            <person name="Labutti K."/>
            <person name="Salamov A."/>
            <person name="Andreopoulos B."/>
            <person name="Baker S."/>
            <person name="Barry K."/>
            <person name="Bills G."/>
            <person name="Bluhm B."/>
            <person name="Cannon C."/>
            <person name="Castanera R."/>
            <person name="Culley D."/>
            <person name="Daum C."/>
            <person name="Ezra D."/>
            <person name="Gonzalez J."/>
            <person name="Henrissat B."/>
            <person name="Kuo A."/>
            <person name="Liang C."/>
            <person name="Lipzen A."/>
            <person name="Lutzoni F."/>
            <person name="Magnuson J."/>
            <person name="Mondo S."/>
            <person name="Nolan M."/>
            <person name="Ohm R."/>
            <person name="Pangilinan J."/>
            <person name="Park H.-J."/>
            <person name="Ramirez L."/>
            <person name="Alfaro M."/>
            <person name="Sun H."/>
            <person name="Tritt A."/>
            <person name="Yoshinaga Y."/>
            <person name="Zwiers L.-H."/>
            <person name="Turgeon B."/>
            <person name="Goodwin S."/>
            <person name="Spatafora J."/>
            <person name="Crous P."/>
            <person name="Grigoriev I."/>
        </authorList>
    </citation>
    <scope>NUCLEOTIDE SEQUENCE</scope>
    <source>
        <strain evidence="2">CBS 675.92</strain>
    </source>
</reference>
<dbReference type="Proteomes" id="UP000800035">
    <property type="component" value="Unassembled WGS sequence"/>
</dbReference>
<organism evidence="2 3">
    <name type="scientific">Byssothecium circinans</name>
    <dbReference type="NCBI Taxonomy" id="147558"/>
    <lineage>
        <taxon>Eukaryota</taxon>
        <taxon>Fungi</taxon>
        <taxon>Dikarya</taxon>
        <taxon>Ascomycota</taxon>
        <taxon>Pezizomycotina</taxon>
        <taxon>Dothideomycetes</taxon>
        <taxon>Pleosporomycetidae</taxon>
        <taxon>Pleosporales</taxon>
        <taxon>Massarineae</taxon>
        <taxon>Massarinaceae</taxon>
        <taxon>Byssothecium</taxon>
    </lineage>
</organism>
<dbReference type="AlphaFoldDB" id="A0A6A5TTJ4"/>